<proteinExistence type="predicted"/>
<dbReference type="InterPro" id="IPR046341">
    <property type="entry name" value="SET_dom_sf"/>
</dbReference>
<feature type="compositionally biased region" description="Acidic residues" evidence="4">
    <location>
        <begin position="309"/>
        <end position="320"/>
    </location>
</feature>
<dbReference type="Pfam" id="PF19633">
    <property type="entry name" value="SDG2_C"/>
    <property type="match status" value="1"/>
</dbReference>
<feature type="compositionally biased region" description="Low complexity" evidence="4">
    <location>
        <begin position="2555"/>
        <end position="2570"/>
    </location>
</feature>
<feature type="region of interest" description="Disordered" evidence="4">
    <location>
        <begin position="120"/>
        <end position="285"/>
    </location>
</feature>
<reference evidence="6 7" key="1">
    <citation type="journal article" date="2015" name="Plant Cell">
        <title>Oil accumulation by the oleaginous diatom Fistulifera solaris as revealed by the genome and transcriptome.</title>
        <authorList>
            <person name="Tanaka T."/>
            <person name="Maeda Y."/>
            <person name="Veluchamy A."/>
            <person name="Tanaka M."/>
            <person name="Abida H."/>
            <person name="Marechal E."/>
            <person name="Bowler C."/>
            <person name="Muto M."/>
            <person name="Sunaga Y."/>
            <person name="Tanaka M."/>
            <person name="Yoshino T."/>
            <person name="Taniguchi T."/>
            <person name="Fukuda Y."/>
            <person name="Nemoto M."/>
            <person name="Matsumoto M."/>
            <person name="Wong P.S."/>
            <person name="Aburatani S."/>
            <person name="Fujibuchi W."/>
        </authorList>
    </citation>
    <scope>NUCLEOTIDE SEQUENCE [LARGE SCALE GENOMIC DNA]</scope>
    <source>
        <strain evidence="6 7">JPCC DA0580</strain>
    </source>
</reference>
<feature type="region of interest" description="Disordered" evidence="4">
    <location>
        <begin position="683"/>
        <end position="705"/>
    </location>
</feature>
<feature type="compositionally biased region" description="Polar residues" evidence="4">
    <location>
        <begin position="2519"/>
        <end position="2554"/>
    </location>
</feature>
<dbReference type="InParanoid" id="A0A1Z5KFZ5"/>
<feature type="compositionally biased region" description="Basic and acidic residues" evidence="4">
    <location>
        <begin position="388"/>
        <end position="397"/>
    </location>
</feature>
<dbReference type="PANTHER" id="PTHR46655:SF1">
    <property type="entry name" value="HISTONE-LYSINE N-METHYLTRANSFERASE ATXR3"/>
    <property type="match status" value="1"/>
</dbReference>
<feature type="region of interest" description="Disordered" evidence="4">
    <location>
        <begin position="1"/>
        <end position="30"/>
    </location>
</feature>
<comment type="caution">
    <text evidence="6">The sequence shown here is derived from an EMBL/GenBank/DDBJ whole genome shotgun (WGS) entry which is preliminary data.</text>
</comment>
<evidence type="ECO:0000256" key="2">
    <source>
        <dbReference type="ARBA" id="ARBA00022771"/>
    </source>
</evidence>
<feature type="region of interest" description="Disordered" evidence="4">
    <location>
        <begin position="1512"/>
        <end position="1549"/>
    </location>
</feature>
<dbReference type="PANTHER" id="PTHR46655">
    <property type="entry name" value="HISTONE-LYSINE N-METHYLTRANSFERASE ATXR3"/>
    <property type="match status" value="1"/>
</dbReference>
<feature type="compositionally biased region" description="Basic and acidic residues" evidence="4">
    <location>
        <begin position="237"/>
        <end position="257"/>
    </location>
</feature>
<dbReference type="PROSITE" id="PS51050">
    <property type="entry name" value="ZF_CW"/>
    <property type="match status" value="1"/>
</dbReference>
<evidence type="ECO:0000313" key="6">
    <source>
        <dbReference type="EMBL" id="GAX25234.1"/>
    </source>
</evidence>
<organism evidence="6 7">
    <name type="scientific">Fistulifera solaris</name>
    <name type="common">Oleaginous diatom</name>
    <dbReference type="NCBI Taxonomy" id="1519565"/>
    <lineage>
        <taxon>Eukaryota</taxon>
        <taxon>Sar</taxon>
        <taxon>Stramenopiles</taxon>
        <taxon>Ochrophyta</taxon>
        <taxon>Bacillariophyta</taxon>
        <taxon>Bacillariophyceae</taxon>
        <taxon>Bacillariophycidae</taxon>
        <taxon>Naviculales</taxon>
        <taxon>Naviculaceae</taxon>
        <taxon>Fistulifera</taxon>
    </lineage>
</organism>
<dbReference type="Gene3D" id="3.30.40.100">
    <property type="match status" value="1"/>
</dbReference>
<feature type="compositionally biased region" description="Basic and acidic residues" evidence="4">
    <location>
        <begin position="210"/>
        <end position="229"/>
    </location>
</feature>
<dbReference type="InterPro" id="IPR045606">
    <property type="entry name" value="ATXR3_C"/>
</dbReference>
<protein>
    <recommendedName>
        <fullName evidence="5">CW-type domain-containing protein</fullName>
    </recommendedName>
</protein>
<dbReference type="InterPro" id="IPR011124">
    <property type="entry name" value="Znf_CW"/>
</dbReference>
<keyword evidence="7" id="KW-1185">Reference proteome</keyword>
<feature type="region of interest" description="Disordered" evidence="4">
    <location>
        <begin position="1423"/>
        <end position="1447"/>
    </location>
</feature>
<sequence>MENNNEATINDDKSDSKFVGSANNASSGNQINVSAPANNYKLLGILRRGDLVRVSTVGAQNMKCLRDRDKSLGRIVEVDDKASDGATEQLYTVEWIIQGGKTSRIQRDYLVHTTASAEGMIDDNSGRRNSRKRRKPESYEEDAKKLDDDKKRKKIAESITDRSSQEPVKPEQAMEEHEKVSNARIKVEQENAPQETKRPLTFMRSLPKRSTIEKVTDLRKQSGTKEKKGISKGKQSGAKEKQSAVKEKHTSTKEKRVPKAKQNAQEIRSNKDANESSHALDLYEKHRREFERIIDRLEKKVDKYRLFSDEDPDNGNDDDSAGGPNRANDESHVTAHVIPKLEGSGQSAPENILSEKSGTGAQSTSLPPTKSIPQPLEVKSSSPHLSKRATDDKKGDSSPDLSEFPPLNWKMIRRRMELGFYVLNREKVEEDNRFYIMEDYYNTLDKKPRRYYLTGGMKTQKRQPNSRVKHPLGVNWDRFRDDVLAMCDTAIDRESDDQNDSFSMTAAANKIKEQMLQAFERTGRKQMQEMTIADGVHKFLAAIERSENKEAAMQSHREGPFPERLYERLSADTVCDGLSKVDKEIAIYERQTSLKDSFVGLAYRYDDTGQSEAWMKSVVDETALNGKSRDKVRQAALALSADDGVTRAQVVASMQSLLIGVQDKVLTEKQVLSQAEISSVNWKRRENHESMNDGATKDESLESEAPPEIVEQPVWGIDCYTRRNITACLQIEFDPRTSLQFVEKWLLPAINACPVEYAQDIRNAAKLLEGLPLNDENDECSLDAPCQDQSDQQTILGAALRRKIEAASPPWLKAAAFELRQARSCLGPNFFRIHPKGHGSVLLSQQVDANRLVTFYRGELYPSWRWGEKMDAISMTQDRKNLKPALPDFYNMALERPQIDPRGYGLLFVDASRKAGYGSSLSHSCDPTCEVRVAAKNGELCLAMTTLRELEMGEELTFDYHAVTESLNEYKSAVCLCGYGKCRGSFLHFATADCYQQVLNRNAPIATRFSNLVKGSTKQVMSDDDERVLRNHGFNTAAFGAISVNRRVEFSIGGKSSLMDSLDLVPVWLKTYVADTLRYIEYERRALPISLICDHLSSARQEKDPAIAVSQTSKPPGREPAFFCYSRVENTYLLSLLRKDPVYQSLSGLELKGAVKKLASNLWQKMSEEKKNIWKKRAQTEYEEKKKVWLLSEDLRKRDGAEVSGKSKVQSSQQRDKGMKKRFGGPDIQDVLFSSKISFEDADAEGVSAMEQRIQQLTQSLNRVGRVLDRHREGVLEASTEGKSAPDLQTLRQIIHAPISLLSDEAVVNWMWSSEMGAVQTLLRSAREAQSSRPSLIERLDQLRKEKYAFLADFRDPSIETTVSGSSSSKGIEGRLQLKNALLDMREIILDELKDMAREFRRSRSLTKGAADRGENAVVLPTDHMDLSDEDVRSGDDNGPPPIGVLSEEKDFSVENESGVSSYQILRKGKNNGLPPEERNVIKPAVVSSGNAITRDIQTVLPAVVTEESIGVPVDSESQSGSNNMIGDKGSGESNHKNDEEGAPRKTCGSPANSSWLLHYDQRFSLQAAADALLLYAHTSNFFTMKAYQPLESSPVDVYAREIGNSVPLSVIDEVVDASRITDEKNENICERRFEDKNSTMICRPDDIVASVTVRYEGDYVLSQLLQWYNGGIGQKQGLPDLLGCVMLPSIDGCWRSSIAKRRRKPEKKTLYESKVRPRLIEWFQDPFQRGSPWPEEIRQAFTVESEELSKLDNSCMQPFGSPILDFLVTGDESNIHDVLNMLDAEEKVAARNSVGGLLSSVDRGRPAQAVSTWVQCESADCMKWRKIPWHVDVDLLPEKFYCKDNIWNPLANSCDAPEDDWDANDSLVDANGKVEGSPIKKRKRDSSASPLDEKSFTIGARFDVRRHDKEKYEVGVVSKVDFSGKIKRIQFHFPKLSRKFDEWIDFGSERIARLHTHVPKKAKHSILQTQSDNYDTIGQQEANATSVVNPKDIKIGVSFDVYRDGDARASVGVVERLDIDEERKRILFHFPRTNVSEWHDFDSRKIRTHRPRKSRDSVDGFSLKNSRCPVVVEYESMKVGDVFAVYRDVIRRTSTGVVVQTEVKDDQRRVLFRFPRANPQITEWYDFDLKKIRPYQSRANKQPSNAFNLKTARCPQTVDEETIEVGDVFDVYRESVKRASMGVVKQIEFAGDRRRVLFHFPRANSQLSEWCDFDTNRIKPYKPRANKENGVFSIKTARCPVTVDAATIEEGDVFNVYRASMMRSSIGVVKEIDFTENRKRVLFLFPRTNPQVSEWCDFDTKKIKPYKPRSNKENGAFSLKTARCPSTVDAETIEEGDVFDVFRDSLMRYSIGVVKESEFTEDRKRVLFFFPRTNPPVSEWCDFDTNKIKPYKPRTNQQPNSAFSLKTARCPTIVDVETMEEGDVYDVHREGALRWNVAVVEQIEQTEKGKRALFHFPRINPQLSEWLNLDNLSRVRPFNRKAKNSKELTGDVGSDEHADQTSKEQPSSNGLDLLLSAINGQASNPGTASSPQPDTIKQNTSMTPSLNNFMVGQSHTSSGASPARSSNSANPLAPLTSQRSSGVQSVHTTQTQDSNRLINFGPYSNPYCFNVFNQSYGVNYNRGGGLNGNPVSQFPPNLPTYTGGPVFNPQAFGMNPFNYNGVNPSSSTANKGNLKKAP</sequence>
<dbReference type="SMART" id="SM00317">
    <property type="entry name" value="SET"/>
    <property type="match status" value="1"/>
</dbReference>
<feature type="region of interest" description="Disordered" evidence="4">
    <location>
        <begin position="1870"/>
        <end position="1892"/>
    </location>
</feature>
<feature type="compositionally biased region" description="Polar residues" evidence="4">
    <location>
        <begin position="2576"/>
        <end position="2591"/>
    </location>
</feature>
<accession>A0A1Z5KFZ5</accession>
<feature type="region of interest" description="Disordered" evidence="4">
    <location>
        <begin position="2484"/>
        <end position="2591"/>
    </location>
</feature>
<feature type="region of interest" description="Disordered" evidence="4">
    <location>
        <begin position="301"/>
        <end position="405"/>
    </location>
</feature>
<feature type="compositionally biased region" description="Basic and acidic residues" evidence="4">
    <location>
        <begin position="136"/>
        <end position="189"/>
    </location>
</feature>
<feature type="compositionally biased region" description="Low complexity" evidence="4">
    <location>
        <begin position="1203"/>
        <end position="1213"/>
    </location>
</feature>
<evidence type="ECO:0000313" key="7">
    <source>
        <dbReference type="Proteomes" id="UP000198406"/>
    </source>
</evidence>
<feature type="compositionally biased region" description="Polar residues" evidence="4">
    <location>
        <begin position="1516"/>
        <end position="1525"/>
    </location>
</feature>
<keyword evidence="2" id="KW-0863">Zinc-finger</keyword>
<feature type="compositionally biased region" description="Basic and acidic residues" evidence="4">
    <location>
        <begin position="2485"/>
        <end position="2503"/>
    </location>
</feature>
<feature type="compositionally biased region" description="Basic and acidic residues" evidence="4">
    <location>
        <begin position="1423"/>
        <end position="1436"/>
    </location>
</feature>
<feature type="compositionally biased region" description="Polar residues" evidence="4">
    <location>
        <begin position="344"/>
        <end position="372"/>
    </location>
</feature>
<evidence type="ECO:0000256" key="3">
    <source>
        <dbReference type="ARBA" id="ARBA00022833"/>
    </source>
</evidence>
<keyword evidence="1" id="KW-0479">Metal-binding</keyword>
<feature type="domain" description="CW-type" evidence="5">
    <location>
        <begin position="1808"/>
        <end position="1863"/>
    </location>
</feature>
<dbReference type="GO" id="GO:0008270">
    <property type="term" value="F:zinc ion binding"/>
    <property type="evidence" value="ECO:0007669"/>
    <property type="project" value="UniProtKB-KW"/>
</dbReference>
<dbReference type="Proteomes" id="UP000198406">
    <property type="component" value="Unassembled WGS sequence"/>
</dbReference>
<keyword evidence="3" id="KW-0862">Zinc</keyword>
<dbReference type="Pfam" id="PF00856">
    <property type="entry name" value="SET"/>
    <property type="match status" value="1"/>
</dbReference>
<evidence type="ECO:0000259" key="5">
    <source>
        <dbReference type="PROSITE" id="PS51050"/>
    </source>
</evidence>
<dbReference type="Gene3D" id="2.170.270.10">
    <property type="entry name" value="SET domain"/>
    <property type="match status" value="1"/>
</dbReference>
<feature type="compositionally biased region" description="Polar residues" evidence="4">
    <location>
        <begin position="21"/>
        <end position="30"/>
    </location>
</feature>
<evidence type="ECO:0000256" key="1">
    <source>
        <dbReference type="ARBA" id="ARBA00022723"/>
    </source>
</evidence>
<dbReference type="OrthoDB" id="308383at2759"/>
<name>A0A1Z5KFZ5_FISSO</name>
<feature type="region of interest" description="Disordered" evidence="4">
    <location>
        <begin position="1201"/>
        <end position="1221"/>
    </location>
</feature>
<dbReference type="SUPFAM" id="SSF82199">
    <property type="entry name" value="SET domain"/>
    <property type="match status" value="1"/>
</dbReference>
<feature type="compositionally biased region" description="Basic and acidic residues" evidence="4">
    <location>
        <begin position="1530"/>
        <end position="1544"/>
    </location>
</feature>
<dbReference type="InterPro" id="IPR001214">
    <property type="entry name" value="SET_dom"/>
</dbReference>
<gene>
    <name evidence="6" type="ORF">FisN_5Lh316</name>
</gene>
<feature type="compositionally biased region" description="Basic and acidic residues" evidence="4">
    <location>
        <begin position="683"/>
        <end position="700"/>
    </location>
</feature>
<evidence type="ECO:0000256" key="4">
    <source>
        <dbReference type="SAM" id="MobiDB-lite"/>
    </source>
</evidence>
<dbReference type="EMBL" id="BDSP01000223">
    <property type="protein sequence ID" value="GAX25234.1"/>
    <property type="molecule type" value="Genomic_DNA"/>
</dbReference>
<dbReference type="Pfam" id="PF07496">
    <property type="entry name" value="zf-CW"/>
    <property type="match status" value="1"/>
</dbReference>
<dbReference type="Gene3D" id="2.30.30.140">
    <property type="match status" value="1"/>
</dbReference>
<dbReference type="CDD" id="cd00084">
    <property type="entry name" value="HMG-box_SF"/>
    <property type="match status" value="1"/>
</dbReference>